<proteinExistence type="inferred from homology"/>
<reference evidence="7" key="2">
    <citation type="submission" date="2024-02" db="EMBL/GenBank/DDBJ databases">
        <authorList>
            <person name="Hu B."/>
        </authorList>
    </citation>
    <scope>NUCLEOTIDE SEQUENCE</scope>
    <source>
        <strain evidence="7">1A/Uganda/UGR70/2019</strain>
    </source>
</reference>
<dbReference type="Pfam" id="PF05796">
    <property type="entry name" value="Chordopox_G2"/>
    <property type="match status" value="1"/>
</dbReference>
<organism evidence="7">
    <name type="scientific">Rousettus bat poxvirus</name>
    <dbReference type="NCBI Taxonomy" id="3141933"/>
    <lineage>
        <taxon>Viruses</taxon>
        <taxon>Varidnaviria</taxon>
        <taxon>Bamfordvirae</taxon>
        <taxon>Nucleocytoviricota</taxon>
        <taxon>Pokkesviricetes</taxon>
        <taxon>Chitovirales</taxon>
        <taxon>Poxviridae</taxon>
    </lineage>
</organism>
<evidence type="ECO:0000313" key="7">
    <source>
        <dbReference type="EMBL" id="XBH23800.1"/>
    </source>
</evidence>
<evidence type="ECO:0000256" key="3">
    <source>
        <dbReference type="ARBA" id="ARBA00022917"/>
    </source>
</evidence>
<evidence type="ECO:0000256" key="5">
    <source>
        <dbReference type="ARBA" id="ARBA00034755"/>
    </source>
</evidence>
<dbReference type="InterPro" id="IPR008446">
    <property type="entry name" value="Chordopox_G2"/>
</dbReference>
<protein>
    <recommendedName>
        <fullName evidence="6">Late transcription elongation factor OPG087</fullName>
    </recommendedName>
</protein>
<name>A0AAU7E282_9POXV</name>
<reference evidence="7" key="1">
    <citation type="journal article" date="2024" name="Microbiome">
        <title>Substantial viral diversity in bats and rodents from East Africa: insights into evolution, recombination, and cocirculation.</title>
        <authorList>
            <person name="Wang D."/>
            <person name="Yang X."/>
            <person name="Ren Z."/>
            <person name="Hu B."/>
            <person name="Zhao H."/>
            <person name="Yang K."/>
            <person name="Shi P."/>
            <person name="Zhang Z."/>
            <person name="Feng Q."/>
            <person name="Nawenja C.V."/>
            <person name="Obanda V."/>
            <person name="Robert K."/>
            <person name="Nalikka B."/>
            <person name="Waruhiu C.N."/>
            <person name="Ochola G.O."/>
            <person name="Onyuok S.O."/>
            <person name="Ochieng H."/>
            <person name="Li B."/>
            <person name="Zhu Y."/>
            <person name="Si H."/>
            <person name="Yin J."/>
            <person name="Kristiansen K."/>
            <person name="Jin X."/>
            <person name="Xu X."/>
            <person name="Xiao M."/>
            <person name="Agwanda B."/>
            <person name="Ommeh S."/>
            <person name="Li J."/>
            <person name="Shi Z.L."/>
        </authorList>
    </citation>
    <scope>NUCLEOTIDE SEQUENCE</scope>
    <source>
        <strain evidence="7">1A/Uganda/UGR70/2019</strain>
    </source>
</reference>
<keyword evidence="1" id="KW-0244">Early protein</keyword>
<sequence length="231" mass="25866">MILYDLVRYLVTENDRFLARFNSLCRSFSVDVPLLLSKFSTARNARLIARALNCKTCTDEEIDLRLPDDALRELLRLKLRRITRTARRSARLTPAMRGAACVTGTTVFRACANRALIDFLEAEYNCSVYTHVDVDRLVMKPRSKVYFCGVDPVPFFPCISASVVSNIRARVELTDACVDALLSEQHAALLQQVFMNGADTALNVAMRQIFYFLRGGQTPNGAPSIDLVSCS</sequence>
<comment type="function">
    <text evidence="4">Involved in postreplicative transcription elongation on intermediate and late genes.</text>
</comment>
<evidence type="ECO:0000256" key="2">
    <source>
        <dbReference type="ARBA" id="ARBA00022768"/>
    </source>
</evidence>
<evidence type="ECO:0000256" key="4">
    <source>
        <dbReference type="ARBA" id="ARBA00034664"/>
    </source>
</evidence>
<evidence type="ECO:0000256" key="1">
    <source>
        <dbReference type="ARBA" id="ARBA00022518"/>
    </source>
</evidence>
<accession>A0AAU7E282</accession>
<dbReference type="EMBL" id="PP711852">
    <property type="protein sequence ID" value="XBH23800.1"/>
    <property type="molecule type" value="Genomic_DNA"/>
</dbReference>
<comment type="similarity">
    <text evidence="5">Belongs to the orthopoxvirus OPG087 family.</text>
</comment>
<evidence type="ECO:0000256" key="6">
    <source>
        <dbReference type="ARBA" id="ARBA00034831"/>
    </source>
</evidence>
<keyword evidence="3" id="KW-0648">Protein biosynthesis</keyword>
<keyword evidence="2 7" id="KW-0251">Elongation factor</keyword>